<comment type="subcellular location">
    <subcellularLocation>
        <location evidence="1">Membrane</location>
        <topology evidence="1">Multi-pass membrane protein</topology>
    </subcellularLocation>
</comment>
<dbReference type="InterPro" id="IPR036259">
    <property type="entry name" value="MFS_trans_sf"/>
</dbReference>
<dbReference type="GO" id="GO:0016020">
    <property type="term" value="C:membrane"/>
    <property type="evidence" value="ECO:0007669"/>
    <property type="project" value="UniProtKB-SubCell"/>
</dbReference>
<dbReference type="AlphaFoldDB" id="A0A183IGD0"/>
<evidence type="ECO:0000256" key="1">
    <source>
        <dbReference type="ARBA" id="ARBA00004141"/>
    </source>
</evidence>
<keyword evidence="7" id="KW-1185">Reference proteome</keyword>
<evidence type="ECO:0000256" key="2">
    <source>
        <dbReference type="ARBA" id="ARBA00022692"/>
    </source>
</evidence>
<dbReference type="Proteomes" id="UP000270296">
    <property type="component" value="Unassembled WGS sequence"/>
</dbReference>
<dbReference type="Gene3D" id="1.20.1250.20">
    <property type="entry name" value="MFS general substrate transporter like domains"/>
    <property type="match status" value="1"/>
</dbReference>
<reference evidence="6 7" key="2">
    <citation type="submission" date="2018-11" db="EMBL/GenBank/DDBJ databases">
        <authorList>
            <consortium name="Pathogen Informatics"/>
        </authorList>
    </citation>
    <scope>NUCLEOTIDE SEQUENCE [LARGE SCALE GENOMIC DNA]</scope>
</reference>
<keyword evidence="3 5" id="KW-1133">Transmembrane helix</keyword>
<dbReference type="PANTHER" id="PTHR23507">
    <property type="entry name" value="ZGC:174356"/>
    <property type="match status" value="1"/>
</dbReference>
<keyword evidence="4 5" id="KW-0472">Membrane</keyword>
<feature type="transmembrane region" description="Helical" evidence="5">
    <location>
        <begin position="199"/>
        <end position="218"/>
    </location>
</feature>
<dbReference type="PANTHER" id="PTHR23507:SF1">
    <property type="entry name" value="FI18259P1-RELATED"/>
    <property type="match status" value="1"/>
</dbReference>
<feature type="transmembrane region" description="Helical" evidence="5">
    <location>
        <begin position="337"/>
        <end position="357"/>
    </location>
</feature>
<reference evidence="8" key="1">
    <citation type="submission" date="2016-06" db="UniProtKB">
        <authorList>
            <consortium name="WormBaseParasite"/>
        </authorList>
    </citation>
    <scope>IDENTIFICATION</scope>
</reference>
<dbReference type="OrthoDB" id="3026777at2759"/>
<feature type="transmembrane region" description="Helical" evidence="5">
    <location>
        <begin position="167"/>
        <end position="193"/>
    </location>
</feature>
<feature type="transmembrane region" description="Helical" evidence="5">
    <location>
        <begin position="70"/>
        <end position="90"/>
    </location>
</feature>
<feature type="transmembrane region" description="Helical" evidence="5">
    <location>
        <begin position="7"/>
        <end position="29"/>
    </location>
</feature>
<feature type="transmembrane region" description="Helical" evidence="5">
    <location>
        <begin position="392"/>
        <end position="414"/>
    </location>
</feature>
<proteinExistence type="predicted"/>
<evidence type="ECO:0000313" key="7">
    <source>
        <dbReference type="Proteomes" id="UP000270296"/>
    </source>
</evidence>
<dbReference type="SUPFAM" id="SSF103473">
    <property type="entry name" value="MFS general substrate transporter"/>
    <property type="match status" value="1"/>
</dbReference>
<gene>
    <name evidence="6" type="ORF">SBAD_LOCUS2674</name>
</gene>
<sequence length="499" mass="56031">MDQLRKILSAISVEPILFLNFFGFSVYAVCLQSGIYQVLCRQITPNSDCQRIGGVRNGADEDKVQAASTFWFMMLTVSYLVPALLSDTFLGALGDRQGRKTNILIGLAGMLVSFFPAMIVFSSVQGPMWLLMVFNMVSGFTGFIGIVIISAFAYLADTVPDHDNLTVRMVIMGVVNSSAMVIGSFVASTLLHFLSFSQIILFGMVMICMAFFYAVFRIEQVPPLIMRRRVLNRILDQEKLKDLQEKAKSQTKVAIYHAKTGKQKSVTCSDLVKTIKGLLKDIWVTFTKRRPCHHRMQILIVSLVFFLHVLVDMGLQNSITTLFLFRRPFSWTAENLAFFRGVNSFINMVGGAVGVLVFKKVLHFRESTILLIALVSCTVERLWFTFSTKDWMVYTAVTFGCMSTMVMPTMKSFAALLVQPEEVGKMYMAFGLGMDMAHVVSAVLFNSIYERTSSFFPGMCFLIGASISFFNIVVMLYVSIDEKRCNRVSSSTRTTSVHF</sequence>
<dbReference type="InterPro" id="IPR011701">
    <property type="entry name" value="MFS"/>
</dbReference>
<feature type="transmembrane region" description="Helical" evidence="5">
    <location>
        <begin position="455"/>
        <end position="478"/>
    </location>
</feature>
<feature type="transmembrane region" description="Helical" evidence="5">
    <location>
        <begin position="298"/>
        <end position="325"/>
    </location>
</feature>
<dbReference type="WBParaSite" id="SBAD_0000280401-mRNA-1">
    <property type="protein sequence ID" value="SBAD_0000280401-mRNA-1"/>
    <property type="gene ID" value="SBAD_0000280401"/>
</dbReference>
<evidence type="ECO:0000256" key="3">
    <source>
        <dbReference type="ARBA" id="ARBA00022989"/>
    </source>
</evidence>
<name>A0A183IGD0_9BILA</name>
<feature type="transmembrane region" description="Helical" evidence="5">
    <location>
        <begin position="128"/>
        <end position="155"/>
    </location>
</feature>
<dbReference type="GO" id="GO:0022857">
    <property type="term" value="F:transmembrane transporter activity"/>
    <property type="evidence" value="ECO:0007669"/>
    <property type="project" value="InterPro"/>
</dbReference>
<protein>
    <submittedName>
        <fullName evidence="8">MFS domain-containing protein</fullName>
    </submittedName>
</protein>
<feature type="transmembrane region" description="Helical" evidence="5">
    <location>
        <begin position="369"/>
        <end position="386"/>
    </location>
</feature>
<evidence type="ECO:0000313" key="8">
    <source>
        <dbReference type="WBParaSite" id="SBAD_0000280401-mRNA-1"/>
    </source>
</evidence>
<dbReference type="EMBL" id="UZAM01007348">
    <property type="protein sequence ID" value="VDO98554.1"/>
    <property type="molecule type" value="Genomic_DNA"/>
</dbReference>
<accession>A0A183IGD0</accession>
<dbReference type="Pfam" id="PF07690">
    <property type="entry name" value="MFS_1"/>
    <property type="match status" value="1"/>
</dbReference>
<feature type="transmembrane region" description="Helical" evidence="5">
    <location>
        <begin position="102"/>
        <end position="122"/>
    </location>
</feature>
<evidence type="ECO:0000256" key="5">
    <source>
        <dbReference type="SAM" id="Phobius"/>
    </source>
</evidence>
<evidence type="ECO:0000256" key="4">
    <source>
        <dbReference type="ARBA" id="ARBA00023136"/>
    </source>
</evidence>
<organism evidence="8">
    <name type="scientific">Soboliphyme baturini</name>
    <dbReference type="NCBI Taxonomy" id="241478"/>
    <lineage>
        <taxon>Eukaryota</taxon>
        <taxon>Metazoa</taxon>
        <taxon>Ecdysozoa</taxon>
        <taxon>Nematoda</taxon>
        <taxon>Enoplea</taxon>
        <taxon>Dorylaimia</taxon>
        <taxon>Dioctophymatida</taxon>
        <taxon>Dioctophymatoidea</taxon>
        <taxon>Soboliphymatidae</taxon>
        <taxon>Soboliphyme</taxon>
    </lineage>
</organism>
<keyword evidence="2 5" id="KW-0812">Transmembrane</keyword>
<feature type="transmembrane region" description="Helical" evidence="5">
    <location>
        <begin position="426"/>
        <end position="449"/>
    </location>
</feature>
<evidence type="ECO:0000313" key="6">
    <source>
        <dbReference type="EMBL" id="VDO98554.1"/>
    </source>
</evidence>